<keyword evidence="2" id="KW-1185">Reference proteome</keyword>
<proteinExistence type="predicted"/>
<dbReference type="RefSeq" id="WP_211546292.1">
    <property type="nucleotide sequence ID" value="NZ_JAGTUF010000001.1"/>
</dbReference>
<accession>A0ABS5I8V5</accession>
<evidence type="ECO:0000313" key="1">
    <source>
        <dbReference type="EMBL" id="MBR9970836.1"/>
    </source>
</evidence>
<evidence type="ECO:0000313" key="2">
    <source>
        <dbReference type="Proteomes" id="UP000680714"/>
    </source>
</evidence>
<name>A0ABS5I8V5_9PROT</name>
<sequence length="68" mass="7414">MADSIAEDLLQGAKAIAEFTGFKRRQIYNLADNHHPAIKKEPGLGLVASKSALLRHYAIAPDKLEDGQ</sequence>
<protein>
    <recommendedName>
        <fullName evidence="3">DNA-binding protein</fullName>
    </recommendedName>
</protein>
<dbReference type="EMBL" id="JAGTUF010000001">
    <property type="protein sequence ID" value="MBR9970836.1"/>
    <property type="molecule type" value="Genomic_DNA"/>
</dbReference>
<gene>
    <name evidence="1" type="ORF">KEC16_03805</name>
</gene>
<comment type="caution">
    <text evidence="1">The sequence shown here is derived from an EMBL/GenBank/DDBJ whole genome shotgun (WGS) entry which is preliminary data.</text>
</comment>
<reference evidence="1 2" key="1">
    <citation type="submission" date="2021-04" db="EMBL/GenBank/DDBJ databases">
        <title>Magnetospirillum sulfuroxidans sp. nov., a facultative chemolithoautotrophic sulfur-oxidizing alphaproteobacterium isolated from freshwater sediment and proposals for Paramagetospirillum gen. nov., and Magnetospirillaceae fam. nov.</title>
        <authorList>
            <person name="Koziaeva V."/>
            <person name="Geelhoed J.S."/>
            <person name="Sorokin D.Y."/>
            <person name="Grouzdev D.S."/>
        </authorList>
    </citation>
    <scope>NUCLEOTIDE SEQUENCE [LARGE SCALE GENOMIC DNA]</scope>
    <source>
        <strain evidence="1 2">J10</strain>
    </source>
</reference>
<organism evidence="1 2">
    <name type="scientific">Magnetospirillum sulfuroxidans</name>
    <dbReference type="NCBI Taxonomy" id="611300"/>
    <lineage>
        <taxon>Bacteria</taxon>
        <taxon>Pseudomonadati</taxon>
        <taxon>Pseudomonadota</taxon>
        <taxon>Alphaproteobacteria</taxon>
        <taxon>Rhodospirillales</taxon>
        <taxon>Rhodospirillaceae</taxon>
        <taxon>Magnetospirillum</taxon>
    </lineage>
</organism>
<evidence type="ECO:0008006" key="3">
    <source>
        <dbReference type="Google" id="ProtNLM"/>
    </source>
</evidence>
<dbReference type="Proteomes" id="UP000680714">
    <property type="component" value="Unassembled WGS sequence"/>
</dbReference>